<accession>A0A5N5CX70</accession>
<feature type="compositionally biased region" description="Acidic residues" evidence="1">
    <location>
        <begin position="150"/>
        <end position="183"/>
    </location>
</feature>
<proteinExistence type="predicted"/>
<comment type="caution">
    <text evidence="2">The sequence shown here is derived from an EMBL/GenBank/DDBJ whole genome shotgun (WGS) entry which is preliminary data.</text>
</comment>
<dbReference type="EMBL" id="VCHE01000163">
    <property type="protein sequence ID" value="KAB2569874.1"/>
    <property type="molecule type" value="Genomic_DNA"/>
</dbReference>
<sequence length="259" mass="29557">MGAQDLPYDILHIIIAHLKALIQLDLSSAIRPRLAPYACICRSWNEAVEREIFRTLTLFRAEGLERAEELLTKYPDRRLSALRRLTFVGWYQRSDSVRRDLSARQLAERDAAFSADAERLFRLLQVVERAGDARLTLELEFVLKKTPPEGGDEDGVEDFDSSDDDDDDDDSEFDDYGSGDDGEERLKYDPAYLRYVGEGLPQVHCVKQFILQRSQHERLWGASVTTLLSAMEGLEICDVSLHDEQTVDPSVRIDYRKGA</sequence>
<evidence type="ECO:0000313" key="2">
    <source>
        <dbReference type="EMBL" id="KAB2569874.1"/>
    </source>
</evidence>
<reference evidence="2 3" key="1">
    <citation type="journal article" date="2019" name="Sci. Rep.">
        <title>A multi-omics analysis of the grapevine pathogen Lasiodiplodia theobromae reveals that temperature affects the expression of virulence- and pathogenicity-related genes.</title>
        <authorList>
            <person name="Felix C."/>
            <person name="Meneses R."/>
            <person name="Goncalves M.F.M."/>
            <person name="Tilleman L."/>
            <person name="Duarte A.S."/>
            <person name="Jorrin-Novo J.V."/>
            <person name="Van de Peer Y."/>
            <person name="Deforce D."/>
            <person name="Van Nieuwerburgh F."/>
            <person name="Esteves A.C."/>
            <person name="Alves A."/>
        </authorList>
    </citation>
    <scope>NUCLEOTIDE SEQUENCE [LARGE SCALE GENOMIC DNA]</scope>
    <source>
        <strain evidence="2 3">LA-SOL3</strain>
    </source>
</reference>
<organism evidence="2 3">
    <name type="scientific">Lasiodiplodia theobromae</name>
    <dbReference type="NCBI Taxonomy" id="45133"/>
    <lineage>
        <taxon>Eukaryota</taxon>
        <taxon>Fungi</taxon>
        <taxon>Dikarya</taxon>
        <taxon>Ascomycota</taxon>
        <taxon>Pezizomycotina</taxon>
        <taxon>Dothideomycetes</taxon>
        <taxon>Dothideomycetes incertae sedis</taxon>
        <taxon>Botryosphaeriales</taxon>
        <taxon>Botryosphaeriaceae</taxon>
        <taxon>Lasiodiplodia</taxon>
    </lineage>
</organism>
<feature type="region of interest" description="Disordered" evidence="1">
    <location>
        <begin position="146"/>
        <end position="185"/>
    </location>
</feature>
<dbReference type="Proteomes" id="UP000325902">
    <property type="component" value="Unassembled WGS sequence"/>
</dbReference>
<keyword evidence="3" id="KW-1185">Reference proteome</keyword>
<protein>
    <recommendedName>
        <fullName evidence="4">F-box domain-containing protein</fullName>
    </recommendedName>
</protein>
<gene>
    <name evidence="2" type="ORF">DBV05_g11460</name>
</gene>
<evidence type="ECO:0008006" key="4">
    <source>
        <dbReference type="Google" id="ProtNLM"/>
    </source>
</evidence>
<evidence type="ECO:0000313" key="3">
    <source>
        <dbReference type="Proteomes" id="UP000325902"/>
    </source>
</evidence>
<evidence type="ECO:0000256" key="1">
    <source>
        <dbReference type="SAM" id="MobiDB-lite"/>
    </source>
</evidence>
<dbReference type="AlphaFoldDB" id="A0A5N5CX70"/>
<name>A0A5N5CX70_9PEZI</name>
<dbReference type="OrthoDB" id="5333491at2759"/>